<keyword evidence="3" id="KW-0805">Transcription regulation</keyword>
<proteinExistence type="predicted"/>
<feature type="domain" description="Sigma-54 factor interaction" evidence="5">
    <location>
        <begin position="97"/>
        <end position="321"/>
    </location>
</feature>
<dbReference type="Pfam" id="PF00158">
    <property type="entry name" value="Sigma54_activat"/>
    <property type="match status" value="1"/>
</dbReference>
<dbReference type="Proteomes" id="UP000317716">
    <property type="component" value="Unassembled WGS sequence"/>
</dbReference>
<dbReference type="EMBL" id="VBOS01000372">
    <property type="protein sequence ID" value="TMQ51502.1"/>
    <property type="molecule type" value="Genomic_DNA"/>
</dbReference>
<feature type="non-terminal residue" evidence="6">
    <location>
        <position position="1"/>
    </location>
</feature>
<sequence>GLGTLRDRLVERHEAAVGAAIADRYGLAGLLLLGPRLLGDPFGPAGLALLDSVAGLASLALGDRAPASGATRQRRAERAAAGTLAELRAAHPPLAAIVGESRAVLEACQDLVAVASTRFPVLIMGESGVGKELAARAVHEMSERAGGPLEVVDCGSIPRELIESELFGHVRGSFTGAHRDRKGAFELAHRGTLFLDEIGEMPLQLQTRLLRVVQEGRFRRVGDEEPVETDVRVVAATNRDLRAEVAAQRFREDLFYRLNVFAVRWPPLRERTEDLPLLVRHFMPSRGSEWSVDRDVLAALESLRWPGNVRELANLCAALAVETRGSGRVTLADLEAVWRRQHGAAEPVPWRASGAVAGRGRLGEWVLGQARAQRFNLVEVARRLRRSQRAGQTVPLIERSALSYYVAGEILRALAEGDGDAGAAARRVAARRRFAKLPAEYEPMLERAIERIAQR</sequence>
<protein>
    <submittedName>
        <fullName evidence="6">Sigma-54-dependent Fis family transcriptional regulator</fullName>
    </submittedName>
</protein>
<evidence type="ECO:0000256" key="3">
    <source>
        <dbReference type="ARBA" id="ARBA00023015"/>
    </source>
</evidence>
<dbReference type="PROSITE" id="PS50045">
    <property type="entry name" value="SIGMA54_INTERACT_4"/>
    <property type="match status" value="1"/>
</dbReference>
<dbReference type="Gene3D" id="1.10.8.60">
    <property type="match status" value="1"/>
</dbReference>
<dbReference type="PROSITE" id="PS00688">
    <property type="entry name" value="SIGMA54_INTERACT_3"/>
    <property type="match status" value="1"/>
</dbReference>
<keyword evidence="2" id="KW-0067">ATP-binding</keyword>
<evidence type="ECO:0000256" key="2">
    <source>
        <dbReference type="ARBA" id="ARBA00022840"/>
    </source>
</evidence>
<evidence type="ECO:0000259" key="5">
    <source>
        <dbReference type="PROSITE" id="PS50045"/>
    </source>
</evidence>
<dbReference type="Gene3D" id="3.40.50.300">
    <property type="entry name" value="P-loop containing nucleotide triphosphate hydrolases"/>
    <property type="match status" value="1"/>
</dbReference>
<dbReference type="InterPro" id="IPR025944">
    <property type="entry name" value="Sigma_54_int_dom_CS"/>
</dbReference>
<dbReference type="Pfam" id="PF25601">
    <property type="entry name" value="AAA_lid_14"/>
    <property type="match status" value="1"/>
</dbReference>
<dbReference type="InterPro" id="IPR003593">
    <property type="entry name" value="AAA+_ATPase"/>
</dbReference>
<comment type="caution">
    <text evidence="6">The sequence shown here is derived from an EMBL/GenBank/DDBJ whole genome shotgun (WGS) entry which is preliminary data.</text>
</comment>
<dbReference type="SMART" id="SM00382">
    <property type="entry name" value="AAA"/>
    <property type="match status" value="1"/>
</dbReference>
<accession>A0A538SJG7</accession>
<dbReference type="GO" id="GO:0005524">
    <property type="term" value="F:ATP binding"/>
    <property type="evidence" value="ECO:0007669"/>
    <property type="project" value="UniProtKB-KW"/>
</dbReference>
<reference evidence="6 7" key="1">
    <citation type="journal article" date="2019" name="Nat. Microbiol.">
        <title>Mediterranean grassland soil C-N compound turnover is dependent on rainfall and depth, and is mediated by genomically divergent microorganisms.</title>
        <authorList>
            <person name="Diamond S."/>
            <person name="Andeer P.F."/>
            <person name="Li Z."/>
            <person name="Crits-Christoph A."/>
            <person name="Burstein D."/>
            <person name="Anantharaman K."/>
            <person name="Lane K.R."/>
            <person name="Thomas B.C."/>
            <person name="Pan C."/>
            <person name="Northen T.R."/>
            <person name="Banfield J.F."/>
        </authorList>
    </citation>
    <scope>NUCLEOTIDE SEQUENCE [LARGE SCALE GENOMIC DNA]</scope>
    <source>
        <strain evidence="6">WS_2</strain>
    </source>
</reference>
<gene>
    <name evidence="6" type="ORF">E6K72_10395</name>
</gene>
<organism evidence="6 7">
    <name type="scientific">Eiseniibacteriota bacterium</name>
    <dbReference type="NCBI Taxonomy" id="2212470"/>
    <lineage>
        <taxon>Bacteria</taxon>
        <taxon>Candidatus Eiseniibacteriota</taxon>
    </lineage>
</organism>
<dbReference type="InterPro" id="IPR027417">
    <property type="entry name" value="P-loop_NTPase"/>
</dbReference>
<keyword evidence="1" id="KW-0547">Nucleotide-binding</keyword>
<dbReference type="AlphaFoldDB" id="A0A538SJG7"/>
<dbReference type="PANTHER" id="PTHR32071:SF100">
    <property type="entry name" value="RESPONSE REGULATOR PROTEIN PILR"/>
    <property type="match status" value="1"/>
</dbReference>
<dbReference type="GO" id="GO:0006355">
    <property type="term" value="P:regulation of DNA-templated transcription"/>
    <property type="evidence" value="ECO:0007669"/>
    <property type="project" value="InterPro"/>
</dbReference>
<evidence type="ECO:0000313" key="6">
    <source>
        <dbReference type="EMBL" id="TMQ51502.1"/>
    </source>
</evidence>
<dbReference type="CDD" id="cd00009">
    <property type="entry name" value="AAA"/>
    <property type="match status" value="1"/>
</dbReference>
<evidence type="ECO:0000313" key="7">
    <source>
        <dbReference type="Proteomes" id="UP000317716"/>
    </source>
</evidence>
<keyword evidence="4" id="KW-0804">Transcription</keyword>
<dbReference type="InterPro" id="IPR002078">
    <property type="entry name" value="Sigma_54_int"/>
</dbReference>
<evidence type="ECO:0000256" key="1">
    <source>
        <dbReference type="ARBA" id="ARBA00022741"/>
    </source>
</evidence>
<evidence type="ECO:0000256" key="4">
    <source>
        <dbReference type="ARBA" id="ARBA00023163"/>
    </source>
</evidence>
<dbReference type="SUPFAM" id="SSF52540">
    <property type="entry name" value="P-loop containing nucleoside triphosphate hydrolases"/>
    <property type="match status" value="1"/>
</dbReference>
<dbReference type="InterPro" id="IPR058031">
    <property type="entry name" value="AAA_lid_NorR"/>
</dbReference>
<dbReference type="PANTHER" id="PTHR32071">
    <property type="entry name" value="TRANSCRIPTIONAL REGULATORY PROTEIN"/>
    <property type="match status" value="1"/>
</dbReference>
<name>A0A538SJG7_UNCEI</name>
<dbReference type="FunFam" id="3.40.50.300:FF:000006">
    <property type="entry name" value="DNA-binding transcriptional regulator NtrC"/>
    <property type="match status" value="1"/>
</dbReference>